<comment type="caution">
    <text evidence="1">The sequence shown here is derived from an EMBL/GenBank/DDBJ whole genome shotgun (WGS) entry which is preliminary data.</text>
</comment>
<reference evidence="1 2" key="1">
    <citation type="submission" date="2012-11" db="EMBL/GenBank/DDBJ databases">
        <authorList>
            <person name="Weinstock G."/>
            <person name="Sodergren E."/>
            <person name="Lobos E.A."/>
            <person name="Fulton L."/>
            <person name="Fulton R."/>
            <person name="Courtney L."/>
            <person name="Fronick C."/>
            <person name="O'Laughlin M."/>
            <person name="Godfrey J."/>
            <person name="Wilson R.M."/>
            <person name="Miner T."/>
            <person name="Farmer C."/>
            <person name="Delehaunty K."/>
            <person name="Cordes M."/>
            <person name="Minx P."/>
            <person name="Tomlinson C."/>
            <person name="Chen J."/>
            <person name="Wollam A."/>
            <person name="Pepin K.H."/>
            <person name="Bhonagiri V."/>
            <person name="Zhang X."/>
            <person name="Suruliraj S."/>
            <person name="Antonio M."/>
            <person name="Secka O."/>
            <person name="Thomas J."/>
            <person name="Warren W."/>
            <person name="Mitreva M."/>
            <person name="Mardis E.R."/>
            <person name="Wilson R.K."/>
        </authorList>
    </citation>
    <scope>NUCLEOTIDE SEQUENCE [LARGE SCALE GENOMIC DNA]</scope>
    <source>
        <strain evidence="1 2">GAM120Ai</strain>
    </source>
</reference>
<name>A0AAV3IFS6_HELPX</name>
<evidence type="ECO:0000313" key="2">
    <source>
        <dbReference type="Proteomes" id="UP000012012"/>
    </source>
</evidence>
<organism evidence="1 2">
    <name type="scientific">Helicobacter pylori GAM120Ai</name>
    <dbReference type="NCBI Taxonomy" id="1159029"/>
    <lineage>
        <taxon>Bacteria</taxon>
        <taxon>Pseudomonadati</taxon>
        <taxon>Campylobacterota</taxon>
        <taxon>Epsilonproteobacteria</taxon>
        <taxon>Campylobacterales</taxon>
        <taxon>Helicobacteraceae</taxon>
        <taxon>Helicobacter</taxon>
    </lineage>
</organism>
<dbReference type="EMBL" id="APDF01000021">
    <property type="protein sequence ID" value="EMG96205.1"/>
    <property type="molecule type" value="Genomic_DNA"/>
</dbReference>
<proteinExistence type="predicted"/>
<dbReference type="Proteomes" id="UP000012012">
    <property type="component" value="Unassembled WGS sequence"/>
</dbReference>
<evidence type="ECO:0000313" key="1">
    <source>
        <dbReference type="EMBL" id="EMG96205.1"/>
    </source>
</evidence>
<dbReference type="AlphaFoldDB" id="A0AAV3IFS6"/>
<accession>A0AAV3IFS6</accession>
<sequence>MSVFYSQKSLHKQATISYFRGVKRGRMISKYPYSLKEMSLK</sequence>
<gene>
    <name evidence="1" type="ORF">HMPREF1401_00612</name>
</gene>
<protein>
    <submittedName>
        <fullName evidence="1">Uncharacterized protein</fullName>
    </submittedName>
</protein>